<comment type="caution">
    <text evidence="3">The sequence shown here is derived from an EMBL/GenBank/DDBJ whole genome shotgun (WGS) entry which is preliminary data.</text>
</comment>
<dbReference type="EMBL" id="VUNS01000002">
    <property type="protein sequence ID" value="MST95926.1"/>
    <property type="molecule type" value="Genomic_DNA"/>
</dbReference>
<dbReference type="InterPro" id="IPR045853">
    <property type="entry name" value="Pep_chain_release_fac_I_sf"/>
</dbReference>
<evidence type="ECO:0000259" key="2">
    <source>
        <dbReference type="Pfam" id="PF00472"/>
    </source>
</evidence>
<evidence type="ECO:0000256" key="1">
    <source>
        <dbReference type="ARBA" id="ARBA00010835"/>
    </source>
</evidence>
<dbReference type="AlphaFoldDB" id="A0A844FXV4"/>
<organism evidence="3 4">
    <name type="scientific">Victivallis lenta</name>
    <dbReference type="NCBI Taxonomy" id="2606640"/>
    <lineage>
        <taxon>Bacteria</taxon>
        <taxon>Pseudomonadati</taxon>
        <taxon>Lentisphaerota</taxon>
        <taxon>Lentisphaeria</taxon>
        <taxon>Victivallales</taxon>
        <taxon>Victivallaceae</taxon>
        <taxon>Victivallis</taxon>
    </lineage>
</organism>
<dbReference type="Pfam" id="PF00472">
    <property type="entry name" value="RF-1"/>
    <property type="match status" value="1"/>
</dbReference>
<keyword evidence="4" id="KW-1185">Reference proteome</keyword>
<dbReference type="Gene3D" id="3.30.160.20">
    <property type="match status" value="1"/>
</dbReference>
<gene>
    <name evidence="3" type="ORF">FYJ85_02565</name>
</gene>
<dbReference type="Proteomes" id="UP000435649">
    <property type="component" value="Unassembled WGS sequence"/>
</dbReference>
<name>A0A844FXV4_9BACT</name>
<evidence type="ECO:0000313" key="3">
    <source>
        <dbReference type="EMBL" id="MST95926.1"/>
    </source>
</evidence>
<feature type="domain" description="Prokaryotic-type class I peptide chain release factors" evidence="2">
    <location>
        <begin position="20"/>
        <end position="82"/>
    </location>
</feature>
<protein>
    <submittedName>
        <fullName evidence="3">Peptide chain release factor-like protein</fullName>
    </submittedName>
</protein>
<dbReference type="InterPro" id="IPR050057">
    <property type="entry name" value="Prokaryotic/Mito_RF"/>
</dbReference>
<comment type="similarity">
    <text evidence="1">Belongs to the prokaryotic/mitochondrial release factor family.</text>
</comment>
<dbReference type="PANTHER" id="PTHR43804:SF6">
    <property type="entry name" value="CLASS I PEPTIDE CHAIN RELEASE FACTOR"/>
    <property type="match status" value="1"/>
</dbReference>
<dbReference type="InterPro" id="IPR000352">
    <property type="entry name" value="Pep_chain_release_fac_I"/>
</dbReference>
<dbReference type="PANTHER" id="PTHR43804">
    <property type="entry name" value="LD18447P"/>
    <property type="match status" value="1"/>
</dbReference>
<sequence>MLENRDEILKMDDAELSRLCELEFFKGTGNGGQKRNKTSSAARVRLAGTAYTAADCTERSQHRNRAAALAKLRIAVAFGERETPAQPPERFECALGHAGYPLWLAHILDVAAEEKWELKAVAAKIGCTPSSLVKKLARDPALWQFANAERTRLELPPLRRP</sequence>
<dbReference type="GO" id="GO:0003747">
    <property type="term" value="F:translation release factor activity"/>
    <property type="evidence" value="ECO:0007669"/>
    <property type="project" value="InterPro"/>
</dbReference>
<reference evidence="3 4" key="1">
    <citation type="submission" date="2019-08" db="EMBL/GenBank/DDBJ databases">
        <title>In-depth cultivation of the pig gut microbiome towards novel bacterial diversity and tailored functional studies.</title>
        <authorList>
            <person name="Wylensek D."/>
            <person name="Hitch T.C.A."/>
            <person name="Clavel T."/>
        </authorList>
    </citation>
    <scope>NUCLEOTIDE SEQUENCE [LARGE SCALE GENOMIC DNA]</scope>
    <source>
        <strain evidence="3 4">BBE-744-WT-12</strain>
    </source>
</reference>
<proteinExistence type="inferred from homology"/>
<accession>A0A844FXV4</accession>
<dbReference type="SUPFAM" id="SSF75620">
    <property type="entry name" value="Release factor"/>
    <property type="match status" value="1"/>
</dbReference>
<dbReference type="RefSeq" id="WP_106054953.1">
    <property type="nucleotide sequence ID" value="NZ_DBFCGB010000190.1"/>
</dbReference>
<evidence type="ECO:0000313" key="4">
    <source>
        <dbReference type="Proteomes" id="UP000435649"/>
    </source>
</evidence>